<comment type="caution">
    <text evidence="3">The sequence shown here is derived from an EMBL/GenBank/DDBJ whole genome shotgun (WGS) entry which is preliminary data.</text>
</comment>
<dbReference type="EMBL" id="LAKJ01000004">
    <property type="protein sequence ID" value="KKI64951.1"/>
    <property type="molecule type" value="Genomic_DNA"/>
</dbReference>
<dbReference type="InterPro" id="IPR029062">
    <property type="entry name" value="Class_I_gatase-like"/>
</dbReference>
<dbReference type="PRINTS" id="PR00097">
    <property type="entry name" value="ANTSNTHASEII"/>
</dbReference>
<dbReference type="GO" id="GO:0000162">
    <property type="term" value="P:L-tryptophan biosynthetic process"/>
    <property type="evidence" value="ECO:0007669"/>
    <property type="project" value="TreeGrafter"/>
</dbReference>
<evidence type="ECO:0000313" key="3">
    <source>
        <dbReference type="EMBL" id="KKI64951.1"/>
    </source>
</evidence>
<feature type="domain" description="Glutamine amidotransferase" evidence="2">
    <location>
        <begin position="3"/>
        <end position="185"/>
    </location>
</feature>
<dbReference type="PATRIC" id="fig|74704.6.peg.2196"/>
<dbReference type="PRINTS" id="PR00096">
    <property type="entry name" value="GATASE"/>
</dbReference>
<dbReference type="RefSeq" id="WP_019468262.1">
    <property type="nucleotide sequence ID" value="NZ_LAKJ01000004.1"/>
</dbReference>
<sequence length="197" mass="22141">MLLVIDNKDSFTYNIVDYLKQCYTEAITVIDVDEINIEKLINMKPSAIVISPGPGMPSDYPILNEVITQFMNHVPILGVCLGFQQIISYFGGHIVKNYKPIHGHTTLITHTGKGIFKNLPKAFNVMRYHSLMADIPTFPAELTVTATNDKGIIMACEHRAFAVYGVQYHPESFLSEYGIDQIKLFIEIVEAHHASKI</sequence>
<dbReference type="FunFam" id="3.40.50.880:FF:000003">
    <property type="entry name" value="Anthranilate synthase component II"/>
    <property type="match status" value="1"/>
</dbReference>
<name>A0A0M2NYZ3_STACC</name>
<dbReference type="Pfam" id="PF00117">
    <property type="entry name" value="GATase"/>
    <property type="match status" value="1"/>
</dbReference>
<dbReference type="PANTHER" id="PTHR43418:SF4">
    <property type="entry name" value="MULTIFUNCTIONAL TRYPTOPHAN BIOSYNTHESIS PROTEIN"/>
    <property type="match status" value="1"/>
</dbReference>
<dbReference type="CDD" id="cd01743">
    <property type="entry name" value="GATase1_Anthranilate_Synthase"/>
    <property type="match status" value="1"/>
</dbReference>
<dbReference type="PROSITE" id="PS51273">
    <property type="entry name" value="GATASE_TYPE_1"/>
    <property type="match status" value="1"/>
</dbReference>
<dbReference type="InterPro" id="IPR017926">
    <property type="entry name" value="GATASE"/>
</dbReference>
<dbReference type="GO" id="GO:0016740">
    <property type="term" value="F:transferase activity"/>
    <property type="evidence" value="ECO:0007669"/>
    <property type="project" value="UniProtKB-KW"/>
</dbReference>
<evidence type="ECO:0000313" key="4">
    <source>
        <dbReference type="Proteomes" id="UP000034455"/>
    </source>
</evidence>
<dbReference type="InterPro" id="IPR006221">
    <property type="entry name" value="TrpG/PapA_dom"/>
</dbReference>
<dbReference type="PANTHER" id="PTHR43418">
    <property type="entry name" value="MULTIFUNCTIONAL TRYPTOPHAN BIOSYNTHESIS PROTEIN-RELATED"/>
    <property type="match status" value="1"/>
</dbReference>
<dbReference type="Proteomes" id="UP000034455">
    <property type="component" value="Unassembled WGS sequence"/>
</dbReference>
<evidence type="ECO:0000256" key="1">
    <source>
        <dbReference type="ARBA" id="ARBA00022962"/>
    </source>
</evidence>
<evidence type="ECO:0000259" key="2">
    <source>
        <dbReference type="Pfam" id="PF00117"/>
    </source>
</evidence>
<accession>A0A0M2NYZ3</accession>
<gene>
    <name evidence="3" type="ORF">UF66_2134</name>
</gene>
<dbReference type="Gene3D" id="3.40.50.880">
    <property type="match status" value="1"/>
</dbReference>
<dbReference type="AlphaFoldDB" id="A0A0M2NYZ3"/>
<keyword evidence="1" id="KW-0315">Glutamine amidotransferase</keyword>
<keyword evidence="3" id="KW-0808">Transferase</keyword>
<reference evidence="3 4" key="1">
    <citation type="submission" date="2015-03" db="EMBL/GenBank/DDBJ databases">
        <title>Genome Assembly of Staphylococcus cohnii subsp. cohnii strain G22B2.</title>
        <authorList>
            <person name="Nair G."/>
            <person name="Kaur G."/>
            <person name="Khatri I."/>
            <person name="Singh N.K."/>
            <person name="Sathyabama S."/>
            <person name="Maurya S.K."/>
            <person name="Subramanian S."/>
            <person name="Agrewala J.N."/>
            <person name="Mayilraj S."/>
        </authorList>
    </citation>
    <scope>NUCLEOTIDE SEQUENCE [LARGE SCALE GENOMIC DNA]</scope>
    <source>
        <strain evidence="3 4">G22B2</strain>
    </source>
</reference>
<organism evidence="3 4">
    <name type="scientific">Staphylococcus cohnii subsp. cohnii</name>
    <dbReference type="NCBI Taxonomy" id="74704"/>
    <lineage>
        <taxon>Bacteria</taxon>
        <taxon>Bacillati</taxon>
        <taxon>Bacillota</taxon>
        <taxon>Bacilli</taxon>
        <taxon>Bacillales</taxon>
        <taxon>Staphylococcaceae</taxon>
        <taxon>Staphylococcus</taxon>
        <taxon>Staphylococcus cohnii species complex</taxon>
    </lineage>
</organism>
<dbReference type="InterPro" id="IPR050472">
    <property type="entry name" value="Anth_synth/Amidotransfase"/>
</dbReference>
<proteinExistence type="predicted"/>
<dbReference type="GO" id="GO:0005829">
    <property type="term" value="C:cytosol"/>
    <property type="evidence" value="ECO:0007669"/>
    <property type="project" value="TreeGrafter"/>
</dbReference>
<dbReference type="SUPFAM" id="SSF52317">
    <property type="entry name" value="Class I glutamine amidotransferase-like"/>
    <property type="match status" value="1"/>
</dbReference>
<protein>
    <submittedName>
        <fullName evidence="3">Para-aminobenzoate synthase, amidotransferase component</fullName>
    </submittedName>
</protein>
<dbReference type="GO" id="GO:0004049">
    <property type="term" value="F:anthranilate synthase activity"/>
    <property type="evidence" value="ECO:0007669"/>
    <property type="project" value="TreeGrafter"/>
</dbReference>
<dbReference type="NCBIfam" id="TIGR00566">
    <property type="entry name" value="trpG_papA"/>
    <property type="match status" value="1"/>
</dbReference>